<dbReference type="InterPro" id="IPR005607">
    <property type="entry name" value="BSD_dom"/>
</dbReference>
<protein>
    <submittedName>
        <fullName evidence="8">General transcription factor IIH subunit 1</fullName>
    </submittedName>
</protein>
<evidence type="ECO:0000256" key="1">
    <source>
        <dbReference type="ARBA" id="ARBA00004123"/>
    </source>
</evidence>
<dbReference type="Pfam" id="PF08567">
    <property type="entry name" value="PH_TFIIH"/>
    <property type="match status" value="1"/>
</dbReference>
<dbReference type="GO" id="GO:0006351">
    <property type="term" value="P:DNA-templated transcription"/>
    <property type="evidence" value="ECO:0007669"/>
    <property type="project" value="InterPro"/>
</dbReference>
<evidence type="ECO:0000256" key="2">
    <source>
        <dbReference type="ARBA" id="ARBA00009448"/>
    </source>
</evidence>
<name>A0A3M7S8Y4_BRAPC</name>
<keyword evidence="5" id="KW-0804">Transcription</keyword>
<dbReference type="InterPro" id="IPR013876">
    <property type="entry name" value="TFIIH_BTF_p62_N"/>
</dbReference>
<gene>
    <name evidence="8" type="ORF">BpHYR1_023138</name>
</gene>
<dbReference type="STRING" id="10195.A0A3M7S8Y4"/>
<accession>A0A3M7S8Y4</accession>
<dbReference type="InterPro" id="IPR035925">
    <property type="entry name" value="BSD_dom_sf"/>
</dbReference>
<dbReference type="CDD" id="cd13229">
    <property type="entry name" value="PH_TFIIH"/>
    <property type="match status" value="1"/>
</dbReference>
<comment type="caution">
    <text evidence="8">The sequence shown here is derived from an EMBL/GenBank/DDBJ whole genome shotgun (WGS) entry which is preliminary data.</text>
</comment>
<reference evidence="8 9" key="1">
    <citation type="journal article" date="2018" name="Sci. Rep.">
        <title>Genomic signatures of local adaptation to the degree of environmental predictability in rotifers.</title>
        <authorList>
            <person name="Franch-Gras L."/>
            <person name="Hahn C."/>
            <person name="Garcia-Roger E.M."/>
            <person name="Carmona M.J."/>
            <person name="Serra M."/>
            <person name="Gomez A."/>
        </authorList>
    </citation>
    <scope>NUCLEOTIDE SEQUENCE [LARGE SCALE GENOMIC DNA]</scope>
    <source>
        <strain evidence="8">HYR1</strain>
    </source>
</reference>
<dbReference type="EMBL" id="REGN01001828">
    <property type="protein sequence ID" value="RNA32222.1"/>
    <property type="molecule type" value="Genomic_DNA"/>
</dbReference>
<dbReference type="SUPFAM" id="SSF50729">
    <property type="entry name" value="PH domain-like"/>
    <property type="match status" value="1"/>
</dbReference>
<evidence type="ECO:0000313" key="9">
    <source>
        <dbReference type="Proteomes" id="UP000276133"/>
    </source>
</evidence>
<dbReference type="Pfam" id="PF03909">
    <property type="entry name" value="BSD"/>
    <property type="match status" value="1"/>
</dbReference>
<dbReference type="GO" id="GO:0000439">
    <property type="term" value="C:transcription factor TFIIH core complex"/>
    <property type="evidence" value="ECO:0007669"/>
    <property type="project" value="InterPro"/>
</dbReference>
<dbReference type="GO" id="GO:0006289">
    <property type="term" value="P:nucleotide-excision repair"/>
    <property type="evidence" value="ECO:0007669"/>
    <property type="project" value="InterPro"/>
</dbReference>
<keyword evidence="4" id="KW-0805">Transcription regulation</keyword>
<keyword evidence="6" id="KW-0539">Nucleus</keyword>
<dbReference type="InterPro" id="IPR011993">
    <property type="entry name" value="PH-like_dom_sf"/>
</dbReference>
<sequence>MSGNSKEEIIHQIENVRCKKLDGILYVMSERISWISKGREKTATSISHNYVDIKTQKISSEGKAKVQLQVVLHDDSSTTFHFTNPGGQEAQLKDRDKVKEELSQLLPKFGQKISAELEKKKKILIENPHIYQLYNDLVVSQILSAEDFWKNFVNIEDYKSTSKSQKTGVAQGFMANICPKSDGTNGLVYNLSYDDKESILKTYPAVKIKYNQNVPSRMSEQDFWTKFFQSFYFRKDQINLAADDIFKDCALKLDEELKSRAEQILTEPVDIIDSQKVLSSDDGFGLTDFSTSKASNLSNQNLIKRYNYYSMRVLKSMEENTVKEDNKVTKNSGGSNKIRLLDDEIKDLEKEEFGTLKGAALNLKHIDRYFYAPKPIEKESLIGKLLKNKDTKNLCQTALEELQDWSLDIKKVSNPSLAISILVDLSPGSQLMQTNNVQNLRDEVPKNYQEEIKSIYVSSCEMLKTYHAMFPPKNSEQELKLKLARDTLKAFYQQKIMALRDQLVKESFSWNVR</sequence>
<keyword evidence="3" id="KW-0677">Repeat</keyword>
<dbReference type="Gene3D" id="2.30.29.30">
    <property type="entry name" value="Pleckstrin-homology domain (PH domain)/Phosphotyrosine-binding domain (PTB)"/>
    <property type="match status" value="1"/>
</dbReference>
<dbReference type="SUPFAM" id="SSF140383">
    <property type="entry name" value="BSD domain-like"/>
    <property type="match status" value="2"/>
</dbReference>
<comment type="similarity">
    <text evidence="2">Belongs to the TFB1 family.</text>
</comment>
<feature type="domain" description="BSD" evidence="7">
    <location>
        <begin position="183"/>
        <end position="235"/>
    </location>
</feature>
<evidence type="ECO:0000256" key="6">
    <source>
        <dbReference type="ARBA" id="ARBA00023242"/>
    </source>
</evidence>
<organism evidence="8 9">
    <name type="scientific">Brachionus plicatilis</name>
    <name type="common">Marine rotifer</name>
    <name type="synonym">Brachionus muelleri</name>
    <dbReference type="NCBI Taxonomy" id="10195"/>
    <lineage>
        <taxon>Eukaryota</taxon>
        <taxon>Metazoa</taxon>
        <taxon>Spiralia</taxon>
        <taxon>Gnathifera</taxon>
        <taxon>Rotifera</taxon>
        <taxon>Eurotatoria</taxon>
        <taxon>Monogononta</taxon>
        <taxon>Pseudotrocha</taxon>
        <taxon>Ploima</taxon>
        <taxon>Brachionidae</taxon>
        <taxon>Brachionus</taxon>
    </lineage>
</organism>
<keyword evidence="9" id="KW-1185">Reference proteome</keyword>
<dbReference type="Proteomes" id="UP000276133">
    <property type="component" value="Unassembled WGS sequence"/>
</dbReference>
<evidence type="ECO:0000256" key="4">
    <source>
        <dbReference type="ARBA" id="ARBA00023015"/>
    </source>
</evidence>
<evidence type="ECO:0000259" key="7">
    <source>
        <dbReference type="PROSITE" id="PS50858"/>
    </source>
</evidence>
<dbReference type="Gene3D" id="6.10.140.1200">
    <property type="match status" value="1"/>
</dbReference>
<evidence type="ECO:0000256" key="5">
    <source>
        <dbReference type="ARBA" id="ARBA00023163"/>
    </source>
</evidence>
<dbReference type="SMART" id="SM00751">
    <property type="entry name" value="BSD"/>
    <property type="match status" value="2"/>
</dbReference>
<dbReference type="AlphaFoldDB" id="A0A3M7S8Y4"/>
<dbReference type="OrthoDB" id="360521at2759"/>
<comment type="subcellular location">
    <subcellularLocation>
        <location evidence="1">Nucleus</location>
    </subcellularLocation>
</comment>
<dbReference type="PANTHER" id="PTHR12856">
    <property type="entry name" value="TRANSCRIPTION INITIATION FACTOR IIH-RELATED"/>
    <property type="match status" value="1"/>
</dbReference>
<dbReference type="InterPro" id="IPR027079">
    <property type="entry name" value="Tfb1/GTF2H1"/>
</dbReference>
<evidence type="ECO:0000256" key="3">
    <source>
        <dbReference type="ARBA" id="ARBA00022737"/>
    </source>
</evidence>
<dbReference type="PROSITE" id="PS50858">
    <property type="entry name" value="BSD"/>
    <property type="match status" value="2"/>
</dbReference>
<feature type="domain" description="BSD" evidence="7">
    <location>
        <begin position="116"/>
        <end position="160"/>
    </location>
</feature>
<evidence type="ECO:0000313" key="8">
    <source>
        <dbReference type="EMBL" id="RNA32222.1"/>
    </source>
</evidence>
<proteinExistence type="inferred from homology"/>